<reference evidence="2 3" key="1">
    <citation type="journal article" date="2019" name="ACS Chem. Biol.">
        <title>Identification and Mobilization of a Cryptic Antibiotic Biosynthesis Gene Locus from a Human-Pathogenic Nocardia Isolate.</title>
        <authorList>
            <person name="Herisse M."/>
            <person name="Ishida K."/>
            <person name="Porter J.L."/>
            <person name="Howden B."/>
            <person name="Hertweck C."/>
            <person name="Stinear T.P."/>
            <person name="Pidot S.J."/>
        </authorList>
    </citation>
    <scope>NUCLEOTIDE SEQUENCE [LARGE SCALE GENOMIC DNA]</scope>
    <source>
        <strain evidence="2 3">AUSMDU00012717</strain>
    </source>
</reference>
<dbReference type="PANTHER" id="PTHR35400">
    <property type="entry name" value="SLR1083 PROTEIN"/>
    <property type="match status" value="1"/>
</dbReference>
<dbReference type="InterPro" id="IPR011335">
    <property type="entry name" value="Restrct_endonuc-II-like"/>
</dbReference>
<keyword evidence="3" id="KW-1185">Reference proteome</keyword>
<dbReference type="RefSeq" id="WP_167473276.1">
    <property type="nucleotide sequence ID" value="NZ_CP046172.1"/>
</dbReference>
<gene>
    <name evidence="2" type="ORF">F5544_11925</name>
</gene>
<evidence type="ECO:0000313" key="2">
    <source>
        <dbReference type="EMBL" id="QIS10276.1"/>
    </source>
</evidence>
<dbReference type="InterPro" id="IPR012296">
    <property type="entry name" value="Nuclease_put_TT1808"/>
</dbReference>
<dbReference type="KEGG" id="nah:F5544_11925"/>
<dbReference type="Pfam" id="PF05685">
    <property type="entry name" value="Uma2"/>
    <property type="match status" value="1"/>
</dbReference>
<dbReference type="InterPro" id="IPR008538">
    <property type="entry name" value="Uma2"/>
</dbReference>
<dbReference type="Gene3D" id="3.90.1570.10">
    <property type="entry name" value="tt1808, chain A"/>
    <property type="match status" value="1"/>
</dbReference>
<organism evidence="2 3">
    <name type="scientific">Nocardia arthritidis</name>
    <dbReference type="NCBI Taxonomy" id="228602"/>
    <lineage>
        <taxon>Bacteria</taxon>
        <taxon>Bacillati</taxon>
        <taxon>Actinomycetota</taxon>
        <taxon>Actinomycetes</taxon>
        <taxon>Mycobacteriales</taxon>
        <taxon>Nocardiaceae</taxon>
        <taxon>Nocardia</taxon>
    </lineage>
</organism>
<evidence type="ECO:0000313" key="3">
    <source>
        <dbReference type="Proteomes" id="UP000503540"/>
    </source>
</evidence>
<protein>
    <submittedName>
        <fullName evidence="2">Uma2 family endonuclease</fullName>
    </submittedName>
</protein>
<dbReference type="Proteomes" id="UP000503540">
    <property type="component" value="Chromosome"/>
</dbReference>
<dbReference type="CDD" id="cd06260">
    <property type="entry name" value="DUF820-like"/>
    <property type="match status" value="1"/>
</dbReference>
<dbReference type="GO" id="GO:0004519">
    <property type="term" value="F:endonuclease activity"/>
    <property type="evidence" value="ECO:0007669"/>
    <property type="project" value="UniProtKB-KW"/>
</dbReference>
<sequence length="194" mass="21185">MTAVEEGRILTTEFESIARAVERETEGVLVEFIDGKLGVKGVPDGDHNRILNWLLMTLMPLHPALFLHIAGQGLAVGAYRRGRARPDGVLAPPDAFVGAGEWASADQAVMVVEVTSPDSDSNRRDRCEKPIAYADASIPIYLLIDRDSAEVVVHSQPSAGRYQDVHRYAFGLEVALPEPVGVTLDTEPLKNWID</sequence>
<proteinExistence type="predicted"/>
<keyword evidence="2" id="KW-0378">Hydrolase</keyword>
<dbReference type="EMBL" id="CP046172">
    <property type="protein sequence ID" value="QIS10276.1"/>
    <property type="molecule type" value="Genomic_DNA"/>
</dbReference>
<name>A0A6G9YB38_9NOCA</name>
<feature type="domain" description="Putative restriction endonuclease" evidence="1">
    <location>
        <begin position="22"/>
        <end position="185"/>
    </location>
</feature>
<keyword evidence="2" id="KW-0540">Nuclease</keyword>
<accession>A0A6G9YB38</accession>
<evidence type="ECO:0000259" key="1">
    <source>
        <dbReference type="Pfam" id="PF05685"/>
    </source>
</evidence>
<keyword evidence="2" id="KW-0255">Endonuclease</keyword>
<dbReference type="PANTHER" id="PTHR35400:SF3">
    <property type="entry name" value="SLL1072 PROTEIN"/>
    <property type="match status" value="1"/>
</dbReference>
<dbReference type="SUPFAM" id="SSF52980">
    <property type="entry name" value="Restriction endonuclease-like"/>
    <property type="match status" value="1"/>
</dbReference>
<dbReference type="AlphaFoldDB" id="A0A6G9YB38"/>